<proteinExistence type="predicted"/>
<organism evidence="1 2">
    <name type="scientific">Pisolithus tinctorius Marx 270</name>
    <dbReference type="NCBI Taxonomy" id="870435"/>
    <lineage>
        <taxon>Eukaryota</taxon>
        <taxon>Fungi</taxon>
        <taxon>Dikarya</taxon>
        <taxon>Basidiomycota</taxon>
        <taxon>Agaricomycotina</taxon>
        <taxon>Agaricomycetes</taxon>
        <taxon>Agaricomycetidae</taxon>
        <taxon>Boletales</taxon>
        <taxon>Sclerodermatineae</taxon>
        <taxon>Pisolithaceae</taxon>
        <taxon>Pisolithus</taxon>
    </lineage>
</organism>
<dbReference type="InParanoid" id="A0A0C3NEE1"/>
<reference evidence="1 2" key="1">
    <citation type="submission" date="2014-04" db="EMBL/GenBank/DDBJ databases">
        <authorList>
            <consortium name="DOE Joint Genome Institute"/>
            <person name="Kuo A."/>
            <person name="Kohler A."/>
            <person name="Costa M.D."/>
            <person name="Nagy L.G."/>
            <person name="Floudas D."/>
            <person name="Copeland A."/>
            <person name="Barry K.W."/>
            <person name="Cichocki N."/>
            <person name="Veneault-Fourrey C."/>
            <person name="LaButti K."/>
            <person name="Lindquist E.A."/>
            <person name="Lipzen A."/>
            <person name="Lundell T."/>
            <person name="Morin E."/>
            <person name="Murat C."/>
            <person name="Sun H."/>
            <person name="Tunlid A."/>
            <person name="Henrissat B."/>
            <person name="Grigoriev I.V."/>
            <person name="Hibbett D.S."/>
            <person name="Martin F."/>
            <person name="Nordberg H.P."/>
            <person name="Cantor M.N."/>
            <person name="Hua S.X."/>
        </authorList>
    </citation>
    <scope>NUCLEOTIDE SEQUENCE [LARGE SCALE GENOMIC DNA]</scope>
    <source>
        <strain evidence="1 2">Marx 270</strain>
    </source>
</reference>
<evidence type="ECO:0000313" key="1">
    <source>
        <dbReference type="EMBL" id="KIN99474.1"/>
    </source>
</evidence>
<dbReference type="HOGENOM" id="CLU_2498777_0_0_1"/>
<evidence type="ECO:0000313" key="2">
    <source>
        <dbReference type="Proteomes" id="UP000054217"/>
    </source>
</evidence>
<accession>A0A0C3NEE1</accession>
<dbReference type="EMBL" id="KN832005">
    <property type="protein sequence ID" value="KIN99474.1"/>
    <property type="molecule type" value="Genomic_DNA"/>
</dbReference>
<keyword evidence="2" id="KW-1185">Reference proteome</keyword>
<gene>
    <name evidence="1" type="ORF">M404DRAFT_814923</name>
</gene>
<name>A0A0C3NEE1_PISTI</name>
<dbReference type="Proteomes" id="UP000054217">
    <property type="component" value="Unassembled WGS sequence"/>
</dbReference>
<sequence>MVEKVSGVFVIGFEVRPCFAGKKYVMPIRSAELLTAAQQEGFFVYSGFQTIVSYFEVEKKSPYSTLQGLFYRVEVRHEICQSISTG</sequence>
<reference evidence="2" key="2">
    <citation type="submission" date="2015-01" db="EMBL/GenBank/DDBJ databases">
        <title>Evolutionary Origins and Diversification of the Mycorrhizal Mutualists.</title>
        <authorList>
            <consortium name="DOE Joint Genome Institute"/>
            <consortium name="Mycorrhizal Genomics Consortium"/>
            <person name="Kohler A."/>
            <person name="Kuo A."/>
            <person name="Nagy L.G."/>
            <person name="Floudas D."/>
            <person name="Copeland A."/>
            <person name="Barry K.W."/>
            <person name="Cichocki N."/>
            <person name="Veneault-Fourrey C."/>
            <person name="LaButti K."/>
            <person name="Lindquist E.A."/>
            <person name="Lipzen A."/>
            <person name="Lundell T."/>
            <person name="Morin E."/>
            <person name="Murat C."/>
            <person name="Riley R."/>
            <person name="Ohm R."/>
            <person name="Sun H."/>
            <person name="Tunlid A."/>
            <person name="Henrissat B."/>
            <person name="Grigoriev I.V."/>
            <person name="Hibbett D.S."/>
            <person name="Martin F."/>
        </authorList>
    </citation>
    <scope>NUCLEOTIDE SEQUENCE [LARGE SCALE GENOMIC DNA]</scope>
    <source>
        <strain evidence="2">Marx 270</strain>
    </source>
</reference>
<dbReference type="AlphaFoldDB" id="A0A0C3NEE1"/>
<protein>
    <submittedName>
        <fullName evidence="1">Uncharacterized protein</fullName>
    </submittedName>
</protein>